<dbReference type="Pfam" id="PF08376">
    <property type="entry name" value="NIT"/>
    <property type="match status" value="1"/>
</dbReference>
<comment type="caution">
    <text evidence="3">The sequence shown here is derived from an EMBL/GenBank/DDBJ whole genome shotgun (WGS) entry which is preliminary data.</text>
</comment>
<dbReference type="InterPro" id="IPR011006">
    <property type="entry name" value="CheY-like_superfamily"/>
</dbReference>
<dbReference type="SMART" id="SM01012">
    <property type="entry name" value="ANTAR"/>
    <property type="match status" value="1"/>
</dbReference>
<evidence type="ECO:0000313" key="4">
    <source>
        <dbReference type="Proteomes" id="UP000596827"/>
    </source>
</evidence>
<dbReference type="Gene3D" id="1.10.10.10">
    <property type="entry name" value="Winged helix-like DNA-binding domain superfamily/Winged helix DNA-binding domain"/>
    <property type="match status" value="1"/>
</dbReference>
<dbReference type="SUPFAM" id="SSF52172">
    <property type="entry name" value="CheY-like"/>
    <property type="match status" value="1"/>
</dbReference>
<protein>
    <submittedName>
        <fullName evidence="3">Nitrate- and nitrite sensing domain-containing protein</fullName>
    </submittedName>
</protein>
<keyword evidence="4" id="KW-1185">Reference proteome</keyword>
<dbReference type="GO" id="GO:0003723">
    <property type="term" value="F:RNA binding"/>
    <property type="evidence" value="ECO:0007669"/>
    <property type="project" value="InterPro"/>
</dbReference>
<dbReference type="PROSITE" id="PS50921">
    <property type="entry name" value="ANTAR"/>
    <property type="match status" value="1"/>
</dbReference>
<organism evidence="3 4">
    <name type="scientific">Ramlibacter albus</name>
    <dbReference type="NCBI Taxonomy" id="2079448"/>
    <lineage>
        <taxon>Bacteria</taxon>
        <taxon>Pseudomonadati</taxon>
        <taxon>Pseudomonadota</taxon>
        <taxon>Betaproteobacteria</taxon>
        <taxon>Burkholderiales</taxon>
        <taxon>Comamonadaceae</taxon>
        <taxon>Ramlibacter</taxon>
    </lineage>
</organism>
<dbReference type="AlphaFoldDB" id="A0A923MD85"/>
<dbReference type="RefSeq" id="WP_187083662.1">
    <property type="nucleotide sequence ID" value="NZ_JACORU010000009.1"/>
</dbReference>
<evidence type="ECO:0000259" key="2">
    <source>
        <dbReference type="PROSITE" id="PS50921"/>
    </source>
</evidence>
<dbReference type="EMBL" id="JACORU010000009">
    <property type="protein sequence ID" value="MBC5767174.1"/>
    <property type="molecule type" value="Genomic_DNA"/>
</dbReference>
<reference evidence="3" key="1">
    <citation type="submission" date="2020-08" db="EMBL/GenBank/DDBJ databases">
        <title>Ramlibacter sp. GTP1 16S ribosomal RNA gene genome sequencing and assembly.</title>
        <authorList>
            <person name="Kang M."/>
        </authorList>
    </citation>
    <scope>NUCLEOTIDE SEQUENCE</scope>
    <source>
        <strain evidence="3">GTP1</strain>
    </source>
</reference>
<dbReference type="Pfam" id="PF03861">
    <property type="entry name" value="ANTAR"/>
    <property type="match status" value="1"/>
</dbReference>
<dbReference type="InterPro" id="IPR005561">
    <property type="entry name" value="ANTAR"/>
</dbReference>
<dbReference type="InterPro" id="IPR013587">
    <property type="entry name" value="Nitrate/nitrite_sensing"/>
</dbReference>
<feature type="domain" description="ANTAR" evidence="2">
    <location>
        <begin position="334"/>
        <end position="395"/>
    </location>
</feature>
<dbReference type="InterPro" id="IPR036388">
    <property type="entry name" value="WH-like_DNA-bd_sf"/>
</dbReference>
<evidence type="ECO:0000313" key="3">
    <source>
        <dbReference type="EMBL" id="MBC5767174.1"/>
    </source>
</evidence>
<feature type="domain" description="NIT" evidence="1">
    <location>
        <begin position="30"/>
        <end position="282"/>
    </location>
</feature>
<dbReference type="InterPro" id="IPR010910">
    <property type="entry name" value="Nitrate/nitrite_sensing_bac"/>
</dbReference>
<proteinExistence type="predicted"/>
<gene>
    <name evidence="3" type="ORF">H8R02_22095</name>
</gene>
<evidence type="ECO:0000259" key="1">
    <source>
        <dbReference type="PROSITE" id="PS50906"/>
    </source>
</evidence>
<dbReference type="Proteomes" id="UP000596827">
    <property type="component" value="Unassembled WGS sequence"/>
</dbReference>
<accession>A0A923MD85</accession>
<dbReference type="PROSITE" id="PS50906">
    <property type="entry name" value="NIT"/>
    <property type="match status" value="1"/>
</dbReference>
<name>A0A923MD85_9BURK</name>
<sequence length="406" mass="44400">MKSGTSFLLAARQCEIAELEQLAQSSVLVTVIARFIHALQRERGMSNIYLSSGGARFSQQRAEQVAASTHAELAVRAEFEKLDTEGFRVRNGARLFSRVAVVVHACDGLPALRARVANHALSAEEAANAFAKLISGLLAVVYEAADAATDPEISRALVALFNFMQGKEYAGQERALGARAFASGAIEPGTVQQWRHLVESQDANFQAFADFSDPQVLRVHQASRSVAVLEELDKLRGIARAGGVLDTELTQHWYETASQRIDAMKVVEDFLTAHLRSLCESRIAQARTELHDQRAQLHELAARAPQPDAAGTTPYGPQLERSILAMVQEQARRLQAMGDELESVRATLNERKVVERAKGLLMAHRGLSEDEAYKALRQMAMNQNKRLVDVANAVLSLADVLPGGAR</sequence>